<comment type="caution">
    <text evidence="3">The sequence shown here is derived from an EMBL/GenBank/DDBJ whole genome shotgun (WGS) entry which is preliminary data.</text>
</comment>
<dbReference type="SMART" id="SM01307">
    <property type="entry name" value="RICTOR_M"/>
    <property type="match status" value="1"/>
</dbReference>
<dbReference type="InterPro" id="IPR028268">
    <property type="entry name" value="Pianissimo_fam"/>
</dbReference>
<name>A0A3M7S8T4_BRAPC</name>
<dbReference type="Pfam" id="PF14668">
    <property type="entry name" value="RICTOR_V"/>
    <property type="match status" value="1"/>
</dbReference>
<dbReference type="PANTHER" id="PTHR13298">
    <property type="entry name" value="CYTOSOLIC REGULATOR PIANISSIMO"/>
    <property type="match status" value="1"/>
</dbReference>
<evidence type="ECO:0000313" key="4">
    <source>
        <dbReference type="Proteomes" id="UP000276133"/>
    </source>
</evidence>
<dbReference type="EMBL" id="REGN01001828">
    <property type="protein sequence ID" value="RNA32224.1"/>
    <property type="molecule type" value="Genomic_DNA"/>
</dbReference>
<dbReference type="GO" id="GO:0031932">
    <property type="term" value="C:TORC2 complex"/>
    <property type="evidence" value="ECO:0007669"/>
    <property type="project" value="InterPro"/>
</dbReference>
<dbReference type="InterPro" id="IPR029452">
    <property type="entry name" value="RICTOR_V"/>
</dbReference>
<gene>
    <name evidence="3" type="ORF">BpHYR1_023140</name>
</gene>
<feature type="domain" description="Rapamycin-insensitive companion of mTOR middle" evidence="1">
    <location>
        <begin position="47"/>
        <end position="305"/>
    </location>
</feature>
<keyword evidence="4" id="KW-1185">Reference proteome</keyword>
<reference evidence="3 4" key="1">
    <citation type="journal article" date="2018" name="Sci. Rep.">
        <title>Genomic signatures of local adaptation to the degree of environmental predictability in rotifers.</title>
        <authorList>
            <person name="Franch-Gras L."/>
            <person name="Hahn C."/>
            <person name="Garcia-Roger E.M."/>
            <person name="Carmona M.J."/>
            <person name="Serra M."/>
            <person name="Gomez A."/>
        </authorList>
    </citation>
    <scope>NUCLEOTIDE SEQUENCE [LARGE SCALE GENOMIC DNA]</scope>
    <source>
        <strain evidence="3">HYR1</strain>
    </source>
</reference>
<evidence type="ECO:0000313" key="3">
    <source>
        <dbReference type="EMBL" id="RNA32224.1"/>
    </source>
</evidence>
<proteinExistence type="predicted"/>
<sequence length="842" mass="98565">MPKTPKNAHSLAFFSFTFSFFGTLFSKNDSKSLDEQLSRQIDQTQVMDSDAYLTMENKIKWNWLEIIKLFEVYIITESSFHPRFSPSEYAIELNSKLKNLFDNKKIKKFFKKLFNFFSPTNSTTLANKTNLPSSRLSYSSFQPSINNFDQIACSGCYLLDFCLTNPHLNEKYLNQLVQNSINYIEKEFSELSEQKCSKPVVKESPVGIYILLLAHLTSSQKGSEVLIKFNMHDTILGLVEKSKDLSFIKLIVSVFNFYVSQPCRLVLEKCLCLNSIYQQGDPSLTMQYNELKLYILRLFLNLFRANNLKFESMSSIRHVTLDNQSDQVKESFRLIINLKLVHIEYYLSQRIDFVDELMDEIENLESFKNTWIIQKSKILKTKLNFLIFRLKLSYQSLKSMEMNKVDDILKEWYAAKLDIMFFKLTERKLFDYHAINSNFCNELDDREYFDEDFIGEESQTNKKSCKIYRLTSDLNRNYSHITYAHSRIFLPFHINTALTRLVCKHFFKSTLLDTKTIEQLDLIKNAINNKVGVKQLKSALWSVSSLAINEDGFRYISRVSYKIFKNLFDFASHLVKLAESHPNLSIRSTCYICMNLISRSCTGANLIGKIGWHTFQPNRFTPTRAFYSLLSSLSKERQTLSLHSSIDTAVILFNLNRAKSSIGLREIRKYFDCDLSNYELEYLYRRNLVNLEMLDDREFIKIYDRNKVAVNFENFTVPIRISLMAVEIAELPYVNTGADDDVCFGCDSDGCLKCSLKSVILVKSFGERDRKIDQEIVEKIDRIVPLIEFEEAHKKRVKRLFELKKQSPSSFDICMYMFIANNYMSIFNIKYKLRDRIIKFKT</sequence>
<dbReference type="InterPro" id="IPR029451">
    <property type="entry name" value="RICTOR_M"/>
</dbReference>
<evidence type="ECO:0000259" key="1">
    <source>
        <dbReference type="SMART" id="SM01307"/>
    </source>
</evidence>
<evidence type="ECO:0000259" key="2">
    <source>
        <dbReference type="SMART" id="SM01310"/>
    </source>
</evidence>
<dbReference type="Pfam" id="PF14666">
    <property type="entry name" value="RICTOR_M"/>
    <property type="match status" value="1"/>
</dbReference>
<feature type="domain" description="Rapamycin-insensitive companion of mTOR" evidence="2">
    <location>
        <begin position="533"/>
        <end position="614"/>
    </location>
</feature>
<accession>A0A3M7S8T4</accession>
<protein>
    <submittedName>
        <fullName evidence="3">Uncharacterized protein</fullName>
    </submittedName>
</protein>
<organism evidence="3 4">
    <name type="scientific">Brachionus plicatilis</name>
    <name type="common">Marine rotifer</name>
    <name type="synonym">Brachionus muelleri</name>
    <dbReference type="NCBI Taxonomy" id="10195"/>
    <lineage>
        <taxon>Eukaryota</taxon>
        <taxon>Metazoa</taxon>
        <taxon>Spiralia</taxon>
        <taxon>Gnathifera</taxon>
        <taxon>Rotifera</taxon>
        <taxon>Eurotatoria</taxon>
        <taxon>Monogononta</taxon>
        <taxon>Pseudotrocha</taxon>
        <taxon>Ploima</taxon>
        <taxon>Brachionidae</taxon>
        <taxon>Brachionus</taxon>
    </lineage>
</organism>
<dbReference type="OrthoDB" id="271111at2759"/>
<dbReference type="GO" id="GO:0038203">
    <property type="term" value="P:TORC2 signaling"/>
    <property type="evidence" value="ECO:0007669"/>
    <property type="project" value="TreeGrafter"/>
</dbReference>
<dbReference type="Proteomes" id="UP000276133">
    <property type="component" value="Unassembled WGS sequence"/>
</dbReference>
<dbReference type="PANTHER" id="PTHR13298:SF11">
    <property type="entry name" value="RAPAMYCIN-INSENSITIVE COMPANION OF MTOR"/>
    <property type="match status" value="1"/>
</dbReference>
<dbReference type="SMART" id="SM01310">
    <property type="entry name" value="RICTOR_V"/>
    <property type="match status" value="1"/>
</dbReference>
<dbReference type="AlphaFoldDB" id="A0A3M7S8T4"/>
<dbReference type="STRING" id="10195.A0A3M7S8T4"/>